<comment type="catalytic activity">
    <reaction evidence="6 7">
        <text>diphosphate + H2O = 2 phosphate + H(+)</text>
        <dbReference type="Rhea" id="RHEA:24576"/>
        <dbReference type="ChEBI" id="CHEBI:15377"/>
        <dbReference type="ChEBI" id="CHEBI:15378"/>
        <dbReference type="ChEBI" id="CHEBI:33019"/>
        <dbReference type="ChEBI" id="CHEBI:43474"/>
        <dbReference type="EC" id="3.6.1.1"/>
    </reaction>
</comment>
<dbReference type="FunFam" id="3.90.80.10:FF:000003">
    <property type="entry name" value="Inorganic pyrophosphatase"/>
    <property type="match status" value="1"/>
</dbReference>
<comment type="subunit">
    <text evidence="7">Homohexamer.</text>
</comment>
<comment type="cofactor">
    <cofactor evidence="1 7">
        <name>Mg(2+)</name>
        <dbReference type="ChEBI" id="CHEBI:18420"/>
    </cofactor>
</comment>
<dbReference type="InterPro" id="IPR008162">
    <property type="entry name" value="Pyrophosphatase"/>
</dbReference>
<evidence type="ECO:0000256" key="7">
    <source>
        <dbReference type="HAMAP-Rule" id="MF_00209"/>
    </source>
</evidence>
<feature type="binding site" evidence="7">
    <location>
        <position position="53"/>
    </location>
    <ligand>
        <name>substrate</name>
    </ligand>
</feature>
<dbReference type="HAMAP" id="MF_00209">
    <property type="entry name" value="Inorganic_PPase"/>
    <property type="match status" value="1"/>
</dbReference>
<keyword evidence="4 7" id="KW-0378">Hydrolase</keyword>
<dbReference type="EMBL" id="LCAK01000001">
    <property type="protein sequence ID" value="KKR89103.1"/>
    <property type="molecule type" value="Genomic_DNA"/>
</dbReference>
<keyword evidence="2 7" id="KW-0963">Cytoplasm</keyword>
<dbReference type="PATRIC" id="fig|1619006.3.peg.7"/>
<organism evidence="8 9">
    <name type="scientific">Candidatus Wolfebacteria bacterium GW2011_GWB1_41_12</name>
    <dbReference type="NCBI Taxonomy" id="1619006"/>
    <lineage>
        <taxon>Bacteria</taxon>
        <taxon>Candidatus Wolfeibacteriota</taxon>
    </lineage>
</organism>
<dbReference type="GO" id="GO:0004427">
    <property type="term" value="F:inorganic diphosphate phosphatase activity"/>
    <property type="evidence" value="ECO:0007669"/>
    <property type="project" value="UniProtKB-UniRule"/>
</dbReference>
<gene>
    <name evidence="7" type="primary">ppa</name>
    <name evidence="8" type="ORF">UU38_C0001G0005</name>
</gene>
<keyword evidence="5 7" id="KW-0460">Magnesium</keyword>
<evidence type="ECO:0000256" key="2">
    <source>
        <dbReference type="ARBA" id="ARBA00022490"/>
    </source>
</evidence>
<feature type="binding site" evidence="7">
    <location>
        <position position="68"/>
    </location>
    <ligand>
        <name>Mg(2+)</name>
        <dbReference type="ChEBI" id="CHEBI:18420"/>
        <label>1</label>
    </ligand>
</feature>
<dbReference type="GO" id="GO:0006796">
    <property type="term" value="P:phosphate-containing compound metabolic process"/>
    <property type="evidence" value="ECO:0007669"/>
    <property type="project" value="InterPro"/>
</dbReference>
<feature type="binding site" evidence="7">
    <location>
        <position position="100"/>
    </location>
    <ligand>
        <name>Mg(2+)</name>
        <dbReference type="ChEBI" id="CHEBI:18420"/>
        <label>1</label>
    </ligand>
</feature>
<evidence type="ECO:0000256" key="6">
    <source>
        <dbReference type="ARBA" id="ARBA00047820"/>
    </source>
</evidence>
<evidence type="ECO:0000256" key="5">
    <source>
        <dbReference type="ARBA" id="ARBA00022842"/>
    </source>
</evidence>
<dbReference type="Pfam" id="PF00719">
    <property type="entry name" value="Pyrophosphatase"/>
    <property type="match status" value="1"/>
</dbReference>
<feature type="binding site" evidence="7">
    <location>
        <position position="63"/>
    </location>
    <ligand>
        <name>Mg(2+)</name>
        <dbReference type="ChEBI" id="CHEBI:18420"/>
        <label>1</label>
    </ligand>
</feature>
<comment type="similarity">
    <text evidence="7">Belongs to the PPase family.</text>
</comment>
<feature type="binding site" evidence="7">
    <location>
        <position position="140"/>
    </location>
    <ligand>
        <name>substrate</name>
    </ligand>
</feature>
<dbReference type="CDD" id="cd00412">
    <property type="entry name" value="pyrophosphatase"/>
    <property type="match status" value="1"/>
</dbReference>
<protein>
    <recommendedName>
        <fullName evidence="7">Inorganic pyrophosphatase</fullName>
        <ecNumber evidence="7">3.6.1.1</ecNumber>
    </recommendedName>
    <alternativeName>
        <fullName evidence="7">Pyrophosphate phospho-hydrolase</fullName>
        <shortName evidence="7">PPase</shortName>
    </alternativeName>
</protein>
<name>A0A0G0UK16_9BACT</name>
<accession>A0A0G0UK16</accession>
<evidence type="ECO:0000256" key="1">
    <source>
        <dbReference type="ARBA" id="ARBA00001946"/>
    </source>
</evidence>
<reference evidence="8 9" key="1">
    <citation type="journal article" date="2015" name="Nature">
        <title>rRNA introns, odd ribosomes, and small enigmatic genomes across a large radiation of phyla.</title>
        <authorList>
            <person name="Brown C.T."/>
            <person name="Hug L.A."/>
            <person name="Thomas B.C."/>
            <person name="Sharon I."/>
            <person name="Castelle C.J."/>
            <person name="Singh A."/>
            <person name="Wilkins M.J."/>
            <person name="Williams K.H."/>
            <person name="Banfield J.F."/>
        </authorList>
    </citation>
    <scope>NUCLEOTIDE SEQUENCE [LARGE SCALE GENOMIC DNA]</scope>
</reference>
<evidence type="ECO:0000313" key="8">
    <source>
        <dbReference type="EMBL" id="KKR89103.1"/>
    </source>
</evidence>
<comment type="function">
    <text evidence="7">Catalyzes the hydrolysis of inorganic pyrophosphate (PPi) forming two phosphate ions.</text>
</comment>
<dbReference type="EC" id="3.6.1.1" evidence="7"/>
<dbReference type="AlphaFoldDB" id="A0A0G0UK16"/>
<feature type="binding site" evidence="7">
    <location>
        <position position="41"/>
    </location>
    <ligand>
        <name>substrate</name>
    </ligand>
</feature>
<dbReference type="Gene3D" id="3.90.80.10">
    <property type="entry name" value="Inorganic pyrophosphatase"/>
    <property type="match status" value="1"/>
</dbReference>
<dbReference type="InterPro" id="IPR036649">
    <property type="entry name" value="Pyrophosphatase_sf"/>
</dbReference>
<dbReference type="Proteomes" id="UP000033918">
    <property type="component" value="Unassembled WGS sequence"/>
</dbReference>
<keyword evidence="3 7" id="KW-0479">Metal-binding</keyword>
<dbReference type="GO" id="GO:0000287">
    <property type="term" value="F:magnesium ion binding"/>
    <property type="evidence" value="ECO:0007669"/>
    <property type="project" value="UniProtKB-UniRule"/>
</dbReference>
<sequence length="174" mass="19903">MFKMSIGENAPEEFNVIVEIPKNSQNKYEFDEESGMIKLDRVLFSPMHYPTDYGFIPETLSADGDHLDTLVFGSDPLFPGCAVKVRPIGILKMVDNGDEDYKILGVQVDNPRFDNIKDIEDIKATHEHSLKEIAHFFEAYKELEGKKVKIFGWEGSVKAKEEINKAREAYKQKK</sequence>
<comment type="caution">
    <text evidence="8">The sequence shown here is derived from an EMBL/GenBank/DDBJ whole genome shotgun (WGS) entry which is preliminary data.</text>
</comment>
<comment type="subcellular location">
    <subcellularLocation>
        <location evidence="7">Cytoplasm</location>
    </subcellularLocation>
</comment>
<feature type="binding site" evidence="7">
    <location>
        <position position="27"/>
    </location>
    <ligand>
        <name>substrate</name>
    </ligand>
</feature>
<dbReference type="GO" id="GO:0005737">
    <property type="term" value="C:cytoplasm"/>
    <property type="evidence" value="ECO:0007669"/>
    <property type="project" value="UniProtKB-SubCell"/>
</dbReference>
<dbReference type="PANTHER" id="PTHR10286">
    <property type="entry name" value="INORGANIC PYROPHOSPHATASE"/>
    <property type="match status" value="1"/>
</dbReference>
<evidence type="ECO:0000256" key="4">
    <source>
        <dbReference type="ARBA" id="ARBA00022801"/>
    </source>
</evidence>
<evidence type="ECO:0000313" key="9">
    <source>
        <dbReference type="Proteomes" id="UP000033918"/>
    </source>
</evidence>
<feature type="binding site" evidence="7">
    <location>
        <position position="68"/>
    </location>
    <ligand>
        <name>Mg(2+)</name>
        <dbReference type="ChEBI" id="CHEBI:18420"/>
        <label>2</label>
    </ligand>
</feature>
<evidence type="ECO:0000256" key="3">
    <source>
        <dbReference type="ARBA" id="ARBA00022723"/>
    </source>
</evidence>
<dbReference type="SUPFAM" id="SSF50324">
    <property type="entry name" value="Inorganic pyrophosphatase"/>
    <property type="match status" value="1"/>
</dbReference>
<proteinExistence type="inferred from homology"/>